<gene>
    <name evidence="1" type="ORF">C2G38_2255505</name>
</gene>
<dbReference type="Proteomes" id="UP000266673">
    <property type="component" value="Unassembled WGS sequence"/>
</dbReference>
<dbReference type="AlphaFoldDB" id="A0A397U1E5"/>
<evidence type="ECO:0000313" key="2">
    <source>
        <dbReference type="Proteomes" id="UP000266673"/>
    </source>
</evidence>
<keyword evidence="2" id="KW-1185">Reference proteome</keyword>
<proteinExistence type="predicted"/>
<protein>
    <submittedName>
        <fullName evidence="1">Uncharacterized protein</fullName>
    </submittedName>
</protein>
<reference evidence="1 2" key="1">
    <citation type="submission" date="2018-06" db="EMBL/GenBank/DDBJ databases">
        <title>Comparative genomics reveals the genomic features of Rhizophagus irregularis, R. cerebriforme, R. diaphanum and Gigaspora rosea, and their symbiotic lifestyle signature.</title>
        <authorList>
            <person name="Morin E."/>
            <person name="San Clemente H."/>
            <person name="Chen E.C.H."/>
            <person name="De La Providencia I."/>
            <person name="Hainaut M."/>
            <person name="Kuo A."/>
            <person name="Kohler A."/>
            <person name="Murat C."/>
            <person name="Tang N."/>
            <person name="Roy S."/>
            <person name="Loubradou J."/>
            <person name="Henrissat B."/>
            <person name="Grigoriev I.V."/>
            <person name="Corradi N."/>
            <person name="Roux C."/>
            <person name="Martin F.M."/>
        </authorList>
    </citation>
    <scope>NUCLEOTIDE SEQUENCE [LARGE SCALE GENOMIC DNA]</scope>
    <source>
        <strain evidence="1 2">DAOM 194757</strain>
    </source>
</reference>
<comment type="caution">
    <text evidence="1">The sequence shown here is derived from an EMBL/GenBank/DDBJ whole genome shotgun (WGS) entry which is preliminary data.</text>
</comment>
<organism evidence="1 2">
    <name type="scientific">Gigaspora rosea</name>
    <dbReference type="NCBI Taxonomy" id="44941"/>
    <lineage>
        <taxon>Eukaryota</taxon>
        <taxon>Fungi</taxon>
        <taxon>Fungi incertae sedis</taxon>
        <taxon>Mucoromycota</taxon>
        <taxon>Glomeromycotina</taxon>
        <taxon>Glomeromycetes</taxon>
        <taxon>Diversisporales</taxon>
        <taxon>Gigasporaceae</taxon>
        <taxon>Gigaspora</taxon>
    </lineage>
</organism>
<accession>A0A397U1E5</accession>
<dbReference type="OrthoDB" id="2325915at2759"/>
<sequence length="323" mass="36191">MTKNTINDDIFLKMIRRILSLERNFQSVKKSSREKNLPIQIGWNLSVKKIDSFFECQDTRGYKFEIDPKGNVFIVEMENVVHASVEELLRNYFYIPNRGVIINPPINVMGSSKHYQPNGEGKPSAPDIAIYPGLTIIPMPPIPAPPPRSRLSICSPRPSRHLEIPAVDASGKPHARIMCEIAVSQSYHDWNAKCSCWMQQQYVRCVFGVKFYRPKATQNANGQPDSGHVYTAVAGQVGVYYEEWNFGTLDYYTDAPTTCTGPGLGNYQVNIPTQYVFWNPPIVGGAPATAGYVINVPPAVIAPNFIIDLFQIQQVVLANQINQ</sequence>
<dbReference type="EMBL" id="QKWP01002647">
    <property type="protein sequence ID" value="RIB02599.1"/>
    <property type="molecule type" value="Genomic_DNA"/>
</dbReference>
<evidence type="ECO:0000313" key="1">
    <source>
        <dbReference type="EMBL" id="RIB02599.1"/>
    </source>
</evidence>
<name>A0A397U1E5_9GLOM</name>